<feature type="disulfide bond" evidence="13">
    <location>
        <begin position="76"/>
        <end position="81"/>
    </location>
</feature>
<feature type="binding site" evidence="11">
    <location>
        <position position="84"/>
    </location>
    <ligand>
        <name>Ca(2+)</name>
        <dbReference type="ChEBI" id="CHEBI:29108"/>
        <label>1</label>
    </ligand>
</feature>
<evidence type="ECO:0000256" key="2">
    <source>
        <dbReference type="ARBA" id="ARBA00006873"/>
    </source>
</evidence>
<dbReference type="InterPro" id="IPR033905">
    <property type="entry name" value="Secretory_peroxidase"/>
</dbReference>
<evidence type="ECO:0000256" key="7">
    <source>
        <dbReference type="ARBA" id="ARBA00023004"/>
    </source>
</evidence>
<evidence type="ECO:0000256" key="4">
    <source>
        <dbReference type="ARBA" id="ARBA00022617"/>
    </source>
</evidence>
<dbReference type="GO" id="GO:0140825">
    <property type="term" value="F:lactoperoxidase activity"/>
    <property type="evidence" value="ECO:0007669"/>
    <property type="project" value="UniProtKB-EC"/>
</dbReference>
<keyword evidence="4 14" id="KW-0349">Heme</keyword>
<dbReference type="GO" id="GO:0009505">
    <property type="term" value="C:plant-type cell wall"/>
    <property type="evidence" value="ECO:0000318"/>
    <property type="project" value="GO_Central"/>
</dbReference>
<keyword evidence="14" id="KW-0964">Secreted</keyword>
<evidence type="ECO:0000256" key="1">
    <source>
        <dbReference type="ARBA" id="ARBA00000189"/>
    </source>
</evidence>
<feature type="binding site" evidence="11">
    <location>
        <position position="254"/>
    </location>
    <ligand>
        <name>Ca(2+)</name>
        <dbReference type="ChEBI" id="CHEBI:29108"/>
        <label>2</label>
    </ligand>
</feature>
<dbReference type="OMA" id="AWTCPRV"/>
<dbReference type="PANTHER" id="PTHR31388:SF5">
    <property type="entry name" value="PEROXIDASE"/>
    <property type="match status" value="1"/>
</dbReference>
<dbReference type="Pfam" id="PF00141">
    <property type="entry name" value="peroxidase"/>
    <property type="match status" value="1"/>
</dbReference>
<keyword evidence="5 11" id="KW-0479">Metal-binding</keyword>
<dbReference type="FunFam" id="1.10.420.10:FF:000001">
    <property type="entry name" value="Peroxidase"/>
    <property type="match status" value="1"/>
</dbReference>
<comment type="similarity">
    <text evidence="14">Belongs to the peroxidase family. Classical plant (class III) peroxidase subfamily.</text>
</comment>
<dbReference type="PaxDb" id="3218-PP1S26_77V6.1"/>
<sequence length="336" mass="36811">MDACYSSSTVVLLLLVLSCMQLVVQGSLDNQYGLRKSYYGVSCPNAEEIVTKTVTKAVKHDSRSAASLVRLFFHDCFVSGCDGSVLLDNSTTAMSEKEARPNINTLRGFGIIERIKESLENACSETVSCADILALAARDSVVQTGGPHYDVLLGRRDSIIANYTGANAVLPSPKFNVTTLTKKFLDVGLTSEDMVTLSGAHTIGKTHCTSITTRLYNQSGTTKPDPAIPAEMLRKLQTKCPNDPTDLKTTLVLDDETPEVFDNQYFKNLLNKRGILYSDQILADTEGFNLDLVNLYANDQNAFFDAFVKSMTRMGNISPLMGTSGEIRKRCDRVNL</sequence>
<feature type="signal peptide" evidence="14">
    <location>
        <begin position="1"/>
        <end position="26"/>
    </location>
</feature>
<dbReference type="InterPro" id="IPR010255">
    <property type="entry name" value="Haem_peroxidase_sf"/>
</dbReference>
<name>A0A2K1J2U9_PHYPA</name>
<proteinExistence type="inferred from homology"/>
<evidence type="ECO:0000256" key="8">
    <source>
        <dbReference type="ARBA" id="ARBA00023157"/>
    </source>
</evidence>
<dbReference type="FunFam" id="1.10.520.10:FF:000009">
    <property type="entry name" value="Peroxidase"/>
    <property type="match status" value="1"/>
</dbReference>
<keyword evidence="14" id="KW-0376">Hydrogen peroxide</keyword>
<feature type="binding site" evidence="11">
    <location>
        <position position="78"/>
    </location>
    <ligand>
        <name>Ca(2+)</name>
        <dbReference type="ChEBI" id="CHEBI:29108"/>
        <label>1</label>
    </ligand>
</feature>
<comment type="similarity">
    <text evidence="2">Belongs to the peroxidase family. Ascorbate peroxidase subfamily.</text>
</comment>
<dbReference type="Gene3D" id="1.10.520.10">
    <property type="match status" value="1"/>
</dbReference>
<evidence type="ECO:0000256" key="11">
    <source>
        <dbReference type="PIRSR" id="PIRSR600823-3"/>
    </source>
</evidence>
<evidence type="ECO:0000256" key="10">
    <source>
        <dbReference type="PIRSR" id="PIRSR600823-2"/>
    </source>
</evidence>
<keyword evidence="11 14" id="KW-0106">Calcium</keyword>
<reference evidence="16 18" key="2">
    <citation type="journal article" date="2018" name="Plant J.">
        <title>The Physcomitrella patens chromosome-scale assembly reveals moss genome structure and evolution.</title>
        <authorList>
            <person name="Lang D."/>
            <person name="Ullrich K.K."/>
            <person name="Murat F."/>
            <person name="Fuchs J."/>
            <person name="Jenkins J."/>
            <person name="Haas F.B."/>
            <person name="Piednoel M."/>
            <person name="Gundlach H."/>
            <person name="Van Bel M."/>
            <person name="Meyberg R."/>
            <person name="Vives C."/>
            <person name="Morata J."/>
            <person name="Symeonidi A."/>
            <person name="Hiss M."/>
            <person name="Muchero W."/>
            <person name="Kamisugi Y."/>
            <person name="Saleh O."/>
            <person name="Blanc G."/>
            <person name="Decker E.L."/>
            <person name="van Gessel N."/>
            <person name="Grimwood J."/>
            <person name="Hayes R.D."/>
            <person name="Graham S.W."/>
            <person name="Gunter L.E."/>
            <person name="McDaniel S.F."/>
            <person name="Hoernstein S.N.W."/>
            <person name="Larsson A."/>
            <person name="Li F.W."/>
            <person name="Perroud P.F."/>
            <person name="Phillips J."/>
            <person name="Ranjan P."/>
            <person name="Rokshar D.S."/>
            <person name="Rothfels C.J."/>
            <person name="Schneider L."/>
            <person name="Shu S."/>
            <person name="Stevenson D.W."/>
            <person name="Thummler F."/>
            <person name="Tillich M."/>
            <person name="Villarreal Aguilar J.C."/>
            <person name="Widiez T."/>
            <person name="Wong G.K."/>
            <person name="Wymore A."/>
            <person name="Zhang Y."/>
            <person name="Zimmer A.D."/>
            <person name="Quatrano R.S."/>
            <person name="Mayer K.F.X."/>
            <person name="Goodstein D."/>
            <person name="Casacuberta J.M."/>
            <person name="Vandepoele K."/>
            <person name="Reski R."/>
            <person name="Cuming A.C."/>
            <person name="Tuskan G.A."/>
            <person name="Maumus F."/>
            <person name="Salse J."/>
            <person name="Schmutz J."/>
            <person name="Rensing S.A."/>
        </authorList>
    </citation>
    <scope>NUCLEOTIDE SEQUENCE [LARGE SCALE GENOMIC DNA]</scope>
    <source>
        <strain evidence="17 18">cv. Gransden 2004</strain>
    </source>
</reference>
<feature type="disulfide bond" evidence="13">
    <location>
        <begin position="208"/>
        <end position="240"/>
    </location>
</feature>
<evidence type="ECO:0000259" key="15">
    <source>
        <dbReference type="PROSITE" id="PS50873"/>
    </source>
</evidence>
<evidence type="ECO:0000256" key="13">
    <source>
        <dbReference type="PIRSR" id="PIRSR600823-5"/>
    </source>
</evidence>
<dbReference type="EnsemblPlants" id="Pp3c17_6050V3.2">
    <property type="protein sequence ID" value="Pp3c17_6050V3.2"/>
    <property type="gene ID" value="Pp3c17_6050"/>
</dbReference>
<dbReference type="EMBL" id="ABEU02000017">
    <property type="protein sequence ID" value="PNR35858.1"/>
    <property type="molecule type" value="Genomic_DNA"/>
</dbReference>
<evidence type="ECO:0000256" key="6">
    <source>
        <dbReference type="ARBA" id="ARBA00023002"/>
    </source>
</evidence>
<organism evidence="16">
    <name type="scientific">Physcomitrium patens</name>
    <name type="common">Spreading-leaved earth moss</name>
    <name type="synonym">Physcomitrella patens</name>
    <dbReference type="NCBI Taxonomy" id="3218"/>
    <lineage>
        <taxon>Eukaryota</taxon>
        <taxon>Viridiplantae</taxon>
        <taxon>Streptophyta</taxon>
        <taxon>Embryophyta</taxon>
        <taxon>Bryophyta</taxon>
        <taxon>Bryophytina</taxon>
        <taxon>Bryopsida</taxon>
        <taxon>Funariidae</taxon>
        <taxon>Funariales</taxon>
        <taxon>Funariaceae</taxon>
        <taxon>Physcomitrium</taxon>
    </lineage>
</organism>
<feature type="binding site" evidence="11">
    <location>
        <position position="96"/>
    </location>
    <ligand>
        <name>Ca(2+)</name>
        <dbReference type="ChEBI" id="CHEBI:29108"/>
        <label>1</label>
    </ligand>
</feature>
<dbReference type="EC" id="1.11.1.7" evidence="14"/>
<comment type="subcellular location">
    <subcellularLocation>
        <location evidence="14">Secreted</location>
    </subcellularLocation>
</comment>
<feature type="active site" description="Proton acceptor" evidence="9">
    <location>
        <position position="74"/>
    </location>
</feature>
<comment type="cofactor">
    <cofactor evidence="11 14">
        <name>heme b</name>
        <dbReference type="ChEBI" id="CHEBI:60344"/>
    </cofactor>
    <text evidence="11 14">Binds 1 heme b (iron(II)-protoporphyrin IX) group per subunit.</text>
</comment>
<dbReference type="OrthoDB" id="2113341at2759"/>
<feature type="binding site" evidence="10">
    <location>
        <position position="171"/>
    </location>
    <ligand>
        <name>substrate</name>
    </ligand>
</feature>
<dbReference type="PRINTS" id="PR00461">
    <property type="entry name" value="PLPEROXIDASE"/>
</dbReference>
<dbReference type="Gramene" id="Pp3c17_6050V3.2">
    <property type="protein sequence ID" value="Pp3c17_6050V3.2"/>
    <property type="gene ID" value="Pp3c17_6050"/>
</dbReference>
<dbReference type="AlphaFoldDB" id="A0A2K1J2U9"/>
<evidence type="ECO:0000256" key="9">
    <source>
        <dbReference type="PIRSR" id="PIRSR600823-1"/>
    </source>
</evidence>
<dbReference type="GO" id="GO:0004601">
    <property type="term" value="F:peroxidase activity"/>
    <property type="evidence" value="ECO:0000318"/>
    <property type="project" value="GO_Central"/>
</dbReference>
<protein>
    <recommendedName>
        <fullName evidence="14">Peroxidase</fullName>
        <ecNumber evidence="14">1.11.1.7</ecNumber>
    </recommendedName>
</protein>
<dbReference type="GeneID" id="112294427"/>
<evidence type="ECO:0000313" key="18">
    <source>
        <dbReference type="Proteomes" id="UP000006727"/>
    </source>
</evidence>
<evidence type="ECO:0000256" key="14">
    <source>
        <dbReference type="RuleBase" id="RU362060"/>
    </source>
</evidence>
<dbReference type="Proteomes" id="UP000006727">
    <property type="component" value="Chromosome 17"/>
</dbReference>
<dbReference type="InterPro" id="IPR019793">
    <property type="entry name" value="Peroxidases_heam-ligand_BS"/>
</dbReference>
<dbReference type="PROSITE" id="PS50873">
    <property type="entry name" value="PEROXIDASE_4"/>
    <property type="match status" value="1"/>
</dbReference>
<dbReference type="PROSITE" id="PS00436">
    <property type="entry name" value="PEROXIDASE_2"/>
    <property type="match status" value="1"/>
</dbReference>
<feature type="domain" description="Plant heme peroxidase family profile" evidence="15">
    <location>
        <begin position="33"/>
        <end position="335"/>
    </location>
</feature>
<keyword evidence="3 14" id="KW-0575">Peroxidase</keyword>
<comment type="function">
    <text evidence="14">Removal of H(2)O(2), oxidation of toxic reductants, biosynthesis and degradation of lignin, suberization, auxin catabolism, response to environmental stresses such as wounding, pathogen attack and oxidative stress.</text>
</comment>
<keyword evidence="8 13" id="KW-1015">Disulfide bond</keyword>
<dbReference type="GO" id="GO:0006979">
    <property type="term" value="P:response to oxidative stress"/>
    <property type="evidence" value="ECO:0007669"/>
    <property type="project" value="UniProtKB-UniRule"/>
</dbReference>
<dbReference type="Gramene" id="Pp3c17_6050V3.1">
    <property type="protein sequence ID" value="Pp3c17_6050V3.1"/>
    <property type="gene ID" value="Pp3c17_6050"/>
</dbReference>
<feature type="binding site" evidence="11">
    <location>
        <position position="82"/>
    </location>
    <ligand>
        <name>Ca(2+)</name>
        <dbReference type="ChEBI" id="CHEBI:29108"/>
        <label>1</label>
    </ligand>
</feature>
<comment type="cofactor">
    <cofactor evidence="11 14">
        <name>Ca(2+)</name>
        <dbReference type="ChEBI" id="CHEBI:29108"/>
    </cofactor>
    <text evidence="11 14">Binds 2 calcium ions per subunit.</text>
</comment>
<dbReference type="Gene3D" id="1.10.420.10">
    <property type="entry name" value="Peroxidase, domain 2"/>
    <property type="match status" value="1"/>
</dbReference>
<dbReference type="SUPFAM" id="SSF48113">
    <property type="entry name" value="Heme-dependent peroxidases"/>
    <property type="match status" value="1"/>
</dbReference>
<feature type="binding site" evidence="11">
    <location>
        <position position="80"/>
    </location>
    <ligand>
        <name>Ca(2+)</name>
        <dbReference type="ChEBI" id="CHEBI:29108"/>
        <label>1</label>
    </ligand>
</feature>
<dbReference type="RefSeq" id="XP_024400590.1">
    <property type="nucleotide sequence ID" value="XM_024544822.2"/>
</dbReference>
<reference evidence="17" key="3">
    <citation type="submission" date="2020-12" db="UniProtKB">
        <authorList>
            <consortium name="EnsemblPlants"/>
        </authorList>
    </citation>
    <scope>IDENTIFICATION</scope>
</reference>
<dbReference type="EnsemblPlants" id="Pp3c17_6050V3.1">
    <property type="protein sequence ID" value="Pp3c17_6050V3.1"/>
    <property type="gene ID" value="Pp3c17_6050"/>
</dbReference>
<feature type="disulfide bond" evidence="13">
    <location>
        <begin position="129"/>
        <end position="331"/>
    </location>
</feature>
<feature type="binding site" description="axial binding residue" evidence="11">
    <location>
        <position position="201"/>
    </location>
    <ligand>
        <name>heme b</name>
        <dbReference type="ChEBI" id="CHEBI:60344"/>
    </ligand>
    <ligandPart>
        <name>Fe</name>
        <dbReference type="ChEBI" id="CHEBI:18248"/>
    </ligandPart>
</feature>
<dbReference type="CDD" id="cd00693">
    <property type="entry name" value="secretory_peroxidase"/>
    <property type="match status" value="1"/>
</dbReference>
<evidence type="ECO:0000256" key="5">
    <source>
        <dbReference type="ARBA" id="ARBA00022723"/>
    </source>
</evidence>
<dbReference type="InterPro" id="IPR000823">
    <property type="entry name" value="Peroxidase_pln"/>
</dbReference>
<evidence type="ECO:0000313" key="17">
    <source>
        <dbReference type="EnsemblPlants" id="Pp3c17_6050V3.1"/>
    </source>
</evidence>
<dbReference type="GO" id="GO:0005576">
    <property type="term" value="C:extracellular region"/>
    <property type="evidence" value="ECO:0007669"/>
    <property type="project" value="UniProtKB-SubCell"/>
</dbReference>
<keyword evidence="7 11" id="KW-0408">Iron</keyword>
<feature type="binding site" evidence="11">
    <location>
        <position position="257"/>
    </location>
    <ligand>
        <name>Ca(2+)</name>
        <dbReference type="ChEBI" id="CHEBI:29108"/>
        <label>2</label>
    </ligand>
</feature>
<dbReference type="GO" id="GO:0042744">
    <property type="term" value="P:hydrogen peroxide catabolic process"/>
    <property type="evidence" value="ECO:0007669"/>
    <property type="project" value="UniProtKB-KW"/>
</dbReference>
<dbReference type="STRING" id="3218.A0A2K1J2U9"/>
<keyword evidence="14" id="KW-0732">Signal</keyword>
<accession>A0A2K1J2U9</accession>
<dbReference type="PROSITE" id="PS00435">
    <property type="entry name" value="PEROXIDASE_1"/>
    <property type="match status" value="1"/>
</dbReference>
<feature type="chain" id="PRO_5044515075" description="Peroxidase" evidence="14">
    <location>
        <begin position="27"/>
        <end position="336"/>
    </location>
</feature>
<feature type="binding site" evidence="11">
    <location>
        <position position="75"/>
    </location>
    <ligand>
        <name>Ca(2+)</name>
        <dbReference type="ChEBI" id="CHEBI:29108"/>
        <label>1</label>
    </ligand>
</feature>
<dbReference type="GO" id="GO:0020037">
    <property type="term" value="F:heme binding"/>
    <property type="evidence" value="ECO:0007669"/>
    <property type="project" value="UniProtKB-UniRule"/>
</dbReference>
<feature type="binding site" evidence="11">
    <location>
        <position position="262"/>
    </location>
    <ligand>
        <name>Ca(2+)</name>
        <dbReference type="ChEBI" id="CHEBI:29108"/>
        <label>2</label>
    </ligand>
</feature>
<dbReference type="GO" id="GO:0046872">
    <property type="term" value="F:metal ion binding"/>
    <property type="evidence" value="ECO:0007669"/>
    <property type="project" value="UniProtKB-UniRule"/>
</dbReference>
<keyword evidence="6 14" id="KW-0560">Oxidoreductase</keyword>
<evidence type="ECO:0000256" key="3">
    <source>
        <dbReference type="ARBA" id="ARBA00022559"/>
    </source>
</evidence>
<dbReference type="PRINTS" id="PR00458">
    <property type="entry name" value="PEROXIDASE"/>
</dbReference>
<dbReference type="InterPro" id="IPR019794">
    <property type="entry name" value="Peroxidases_AS"/>
</dbReference>
<dbReference type="InterPro" id="IPR002016">
    <property type="entry name" value="Haem_peroxidase"/>
</dbReference>
<comment type="catalytic activity">
    <reaction evidence="1 14">
        <text>2 a phenolic donor + H2O2 = 2 a phenolic radical donor + 2 H2O</text>
        <dbReference type="Rhea" id="RHEA:56136"/>
        <dbReference type="ChEBI" id="CHEBI:15377"/>
        <dbReference type="ChEBI" id="CHEBI:16240"/>
        <dbReference type="ChEBI" id="CHEBI:139520"/>
        <dbReference type="ChEBI" id="CHEBI:139521"/>
        <dbReference type="EC" id="1.11.1.7"/>
    </reaction>
</comment>
<evidence type="ECO:0000256" key="12">
    <source>
        <dbReference type="PIRSR" id="PIRSR600823-4"/>
    </source>
</evidence>
<feature type="disulfide bond" evidence="13">
    <location>
        <begin position="43"/>
        <end position="123"/>
    </location>
</feature>
<keyword evidence="18" id="KW-1185">Reference proteome</keyword>
<gene>
    <name evidence="17" type="primary">LOC112294427</name>
    <name evidence="16" type="ORF">PHYPA_021708</name>
</gene>
<reference evidence="16 18" key="1">
    <citation type="journal article" date="2008" name="Science">
        <title>The Physcomitrella genome reveals evolutionary insights into the conquest of land by plants.</title>
        <authorList>
            <person name="Rensing S."/>
            <person name="Lang D."/>
            <person name="Zimmer A."/>
            <person name="Terry A."/>
            <person name="Salamov A."/>
            <person name="Shapiro H."/>
            <person name="Nishiyama T."/>
            <person name="Perroud P.-F."/>
            <person name="Lindquist E."/>
            <person name="Kamisugi Y."/>
            <person name="Tanahashi T."/>
            <person name="Sakakibara K."/>
            <person name="Fujita T."/>
            <person name="Oishi K."/>
            <person name="Shin-I T."/>
            <person name="Kuroki Y."/>
            <person name="Toyoda A."/>
            <person name="Suzuki Y."/>
            <person name="Hashimoto A."/>
            <person name="Yamaguchi K."/>
            <person name="Sugano A."/>
            <person name="Kohara Y."/>
            <person name="Fujiyama A."/>
            <person name="Anterola A."/>
            <person name="Aoki S."/>
            <person name="Ashton N."/>
            <person name="Barbazuk W.B."/>
            <person name="Barker E."/>
            <person name="Bennetzen J."/>
            <person name="Bezanilla M."/>
            <person name="Blankenship R."/>
            <person name="Cho S.H."/>
            <person name="Dutcher S."/>
            <person name="Estelle M."/>
            <person name="Fawcett J.A."/>
            <person name="Gundlach H."/>
            <person name="Hanada K."/>
            <person name="Heyl A."/>
            <person name="Hicks K.A."/>
            <person name="Hugh J."/>
            <person name="Lohr M."/>
            <person name="Mayer K."/>
            <person name="Melkozernov A."/>
            <person name="Murata T."/>
            <person name="Nelson D."/>
            <person name="Pils B."/>
            <person name="Prigge M."/>
            <person name="Reiss B."/>
            <person name="Renner T."/>
            <person name="Rombauts S."/>
            <person name="Rushton P."/>
            <person name="Sanderfoot A."/>
            <person name="Schween G."/>
            <person name="Shiu S.-H."/>
            <person name="Stueber K."/>
            <person name="Theodoulou F.L."/>
            <person name="Tu H."/>
            <person name="Van de Peer Y."/>
            <person name="Verrier P.J."/>
            <person name="Waters E."/>
            <person name="Wood A."/>
            <person name="Yang L."/>
            <person name="Cove D."/>
            <person name="Cuming A."/>
            <person name="Hasebe M."/>
            <person name="Lucas S."/>
            <person name="Mishler D.B."/>
            <person name="Reski R."/>
            <person name="Grigoriev I."/>
            <person name="Quatrano R.S."/>
            <person name="Boore J.L."/>
        </authorList>
    </citation>
    <scope>NUCLEOTIDE SEQUENCE [LARGE SCALE GENOMIC DNA]</scope>
    <source>
        <strain evidence="17 18">cv. Gransden 2004</strain>
    </source>
</reference>
<feature type="binding site" evidence="11">
    <location>
        <position position="202"/>
    </location>
    <ligand>
        <name>Ca(2+)</name>
        <dbReference type="ChEBI" id="CHEBI:29108"/>
        <label>2</label>
    </ligand>
</feature>
<dbReference type="PANTHER" id="PTHR31388">
    <property type="entry name" value="PEROXIDASE 72-RELATED"/>
    <property type="match status" value="1"/>
</dbReference>
<evidence type="ECO:0000313" key="16">
    <source>
        <dbReference type="EMBL" id="PNR35858.1"/>
    </source>
</evidence>
<feature type="site" description="Transition state stabilizer" evidence="12">
    <location>
        <position position="70"/>
    </location>
</feature>